<feature type="transmembrane region" description="Helical" evidence="1">
    <location>
        <begin position="20"/>
        <end position="39"/>
    </location>
</feature>
<dbReference type="KEGG" id="ido:I598_2833"/>
<dbReference type="PATRIC" id="fig|1300344.3.peg.2851"/>
<evidence type="ECO:0000313" key="3">
    <source>
        <dbReference type="Proteomes" id="UP000076794"/>
    </source>
</evidence>
<accession>A0A161HSC9</accession>
<dbReference type="RefSeq" id="WP_068203485.1">
    <property type="nucleotide sequence ID" value="NZ_CP014209.1"/>
</dbReference>
<gene>
    <name evidence="2" type="ORF">I598_2833</name>
</gene>
<dbReference type="AlphaFoldDB" id="A0A161HSC9"/>
<dbReference type="Proteomes" id="UP000076794">
    <property type="component" value="Chromosome"/>
</dbReference>
<organism evidence="2 3">
    <name type="scientific">Isoptericola dokdonensis DS-3</name>
    <dbReference type="NCBI Taxonomy" id="1300344"/>
    <lineage>
        <taxon>Bacteria</taxon>
        <taxon>Bacillati</taxon>
        <taxon>Actinomycetota</taxon>
        <taxon>Actinomycetes</taxon>
        <taxon>Micrococcales</taxon>
        <taxon>Promicromonosporaceae</taxon>
        <taxon>Isoptericola</taxon>
    </lineage>
</organism>
<protein>
    <submittedName>
        <fullName evidence="2">Uncharacterized protein</fullName>
    </submittedName>
</protein>
<keyword evidence="1" id="KW-0812">Transmembrane</keyword>
<keyword evidence="3" id="KW-1185">Reference proteome</keyword>
<name>A0A161HSC9_9MICO</name>
<keyword evidence="1" id="KW-1133">Transmembrane helix</keyword>
<proteinExistence type="predicted"/>
<keyword evidence="1" id="KW-0472">Membrane</keyword>
<evidence type="ECO:0000313" key="2">
    <source>
        <dbReference type="EMBL" id="ANC32352.1"/>
    </source>
</evidence>
<evidence type="ECO:0000256" key="1">
    <source>
        <dbReference type="SAM" id="Phobius"/>
    </source>
</evidence>
<sequence>MAAADRRSDDARARKLENPVMVGGAVAVVLAVVGAFAGFDLLGEVAGIPVLVVVIVVVFVVGAVLTARRIAALRTPEDS</sequence>
<reference evidence="2 3" key="1">
    <citation type="submission" date="2016-01" db="EMBL/GenBank/DDBJ databases">
        <title>Complete genome sequence of a soil Actinobacterium, Isoptericola dokdonensis DS-3.</title>
        <authorList>
            <person name="Kwon S.-K."/>
            <person name="Kim J.F."/>
        </authorList>
    </citation>
    <scope>NUCLEOTIDE SEQUENCE [LARGE SCALE GENOMIC DNA]</scope>
    <source>
        <strain evidence="2 3">DS-3</strain>
    </source>
</reference>
<feature type="transmembrane region" description="Helical" evidence="1">
    <location>
        <begin position="45"/>
        <end position="65"/>
    </location>
</feature>
<dbReference type="EMBL" id="CP014209">
    <property type="protein sequence ID" value="ANC32352.1"/>
    <property type="molecule type" value="Genomic_DNA"/>
</dbReference>